<dbReference type="Proteomes" id="UP000030854">
    <property type="component" value="Unassembled WGS sequence"/>
</dbReference>
<proteinExistence type="predicted"/>
<accession>A0A0B1P9B3</accession>
<dbReference type="Pfam" id="PF23151">
    <property type="entry name" value="NuiA_2"/>
    <property type="match status" value="1"/>
</dbReference>
<dbReference type="PANTHER" id="PTHR42093:SF1">
    <property type="match status" value="1"/>
</dbReference>
<dbReference type="AlphaFoldDB" id="A0A0B1P9B3"/>
<evidence type="ECO:0000313" key="2">
    <source>
        <dbReference type="Proteomes" id="UP000030854"/>
    </source>
</evidence>
<sequence>MHDEDYLNFLNKANEIDVQNSNGSKRLQLKSLDQSVEIPEALQQATLDAYYISDTDEPFVPVVLKVKDGMPDEISFAKLVNHPEPTNAEVQIMDTNKWDPHGQYKKIIDTVKEVVQNEEIRVYQIFLSNITSEYWLVGIKEESLLGVKAMAVES</sequence>
<dbReference type="OMA" id="DVKVYRV"/>
<dbReference type="EMBL" id="JNVN01001360">
    <property type="protein sequence ID" value="KHJ33561.1"/>
    <property type="molecule type" value="Genomic_DNA"/>
</dbReference>
<reference evidence="1 2" key="1">
    <citation type="journal article" date="2014" name="BMC Genomics">
        <title>Adaptive genomic structural variation in the grape powdery mildew pathogen, Erysiphe necator.</title>
        <authorList>
            <person name="Jones L."/>
            <person name="Riaz S."/>
            <person name="Morales-Cruz A."/>
            <person name="Amrine K.C."/>
            <person name="McGuire B."/>
            <person name="Gubler W.D."/>
            <person name="Walker M.A."/>
            <person name="Cantu D."/>
        </authorList>
    </citation>
    <scope>NUCLEOTIDE SEQUENCE [LARGE SCALE GENOMIC DNA]</scope>
    <source>
        <strain evidence="2">c</strain>
    </source>
</reference>
<dbReference type="HOGENOM" id="CLU_092474_1_0_1"/>
<name>A0A0B1P9B3_UNCNE</name>
<dbReference type="STRING" id="52586.A0A0B1P9B3"/>
<keyword evidence="2" id="KW-1185">Reference proteome</keyword>
<gene>
    <name evidence="1" type="ORF">EV44_g6357</name>
</gene>
<comment type="caution">
    <text evidence="1">The sequence shown here is derived from an EMBL/GenBank/DDBJ whole genome shotgun (WGS) entry which is preliminary data.</text>
</comment>
<dbReference type="Gene3D" id="3.40.1460.10">
    <property type="entry name" value="Nuclease A inhibitor-like"/>
    <property type="match status" value="1"/>
</dbReference>
<dbReference type="PANTHER" id="PTHR42093">
    <property type="match status" value="1"/>
</dbReference>
<protein>
    <submittedName>
        <fullName evidence="1">Uncharacterized protein</fullName>
    </submittedName>
</protein>
<organism evidence="1 2">
    <name type="scientific">Uncinula necator</name>
    <name type="common">Grape powdery mildew</name>
    <dbReference type="NCBI Taxonomy" id="52586"/>
    <lineage>
        <taxon>Eukaryota</taxon>
        <taxon>Fungi</taxon>
        <taxon>Dikarya</taxon>
        <taxon>Ascomycota</taxon>
        <taxon>Pezizomycotina</taxon>
        <taxon>Leotiomycetes</taxon>
        <taxon>Erysiphales</taxon>
        <taxon>Erysiphaceae</taxon>
        <taxon>Erysiphe</taxon>
    </lineage>
</organism>
<dbReference type="InterPro" id="IPR056539">
    <property type="entry name" value="NuiA-like"/>
</dbReference>
<evidence type="ECO:0000313" key="1">
    <source>
        <dbReference type="EMBL" id="KHJ33561.1"/>
    </source>
</evidence>